<sequence length="228" mass="26668">MKLLKMKKKVFEAWLGPPQRDDADKVAAVAARFLTALIHSIYCKYSSKYFGEGTEMAQFGEQGYHRTTNEFVANYIDKTTASVKRWIKYQRLTTVNVRFLDQNGQITLAYLIKIYGCQGGPVPRRVAHISQQLDVLEYDLSEILREYEYSQPWKIDDPEKLHEFKLVYKFTNPITIKNRRGEHKWKDSVRTKMASNNLLIDTMPEILDRTTKYFNFSVETECVANNPF</sequence>
<evidence type="ECO:0000313" key="2">
    <source>
        <dbReference type="WBParaSite" id="JU765_v2.g8357.t1"/>
    </source>
</evidence>
<proteinExistence type="predicted"/>
<organism evidence="1 2">
    <name type="scientific">Panagrolaimus sp. JU765</name>
    <dbReference type="NCBI Taxonomy" id="591449"/>
    <lineage>
        <taxon>Eukaryota</taxon>
        <taxon>Metazoa</taxon>
        <taxon>Ecdysozoa</taxon>
        <taxon>Nematoda</taxon>
        <taxon>Chromadorea</taxon>
        <taxon>Rhabditida</taxon>
        <taxon>Tylenchina</taxon>
        <taxon>Panagrolaimomorpha</taxon>
        <taxon>Panagrolaimoidea</taxon>
        <taxon>Panagrolaimidae</taxon>
        <taxon>Panagrolaimus</taxon>
    </lineage>
</organism>
<accession>A0AC34RMI6</accession>
<evidence type="ECO:0000313" key="1">
    <source>
        <dbReference type="Proteomes" id="UP000887576"/>
    </source>
</evidence>
<reference evidence="2" key="1">
    <citation type="submission" date="2022-11" db="UniProtKB">
        <authorList>
            <consortium name="WormBaseParasite"/>
        </authorList>
    </citation>
    <scope>IDENTIFICATION</scope>
</reference>
<protein>
    <submittedName>
        <fullName evidence="2">Uncharacterized protein</fullName>
    </submittedName>
</protein>
<name>A0AC34RMI6_9BILA</name>
<dbReference type="WBParaSite" id="JU765_v2.g8357.t1">
    <property type="protein sequence ID" value="JU765_v2.g8357.t1"/>
    <property type="gene ID" value="JU765_v2.g8357"/>
</dbReference>
<dbReference type="Proteomes" id="UP000887576">
    <property type="component" value="Unplaced"/>
</dbReference>